<sequence length="565" mass="62974">MHKILTTIGLALSQLAMAQDTARIDASLSTATVYFGYGAELTHQAKVPVSTATRFIVINKLSTSIDLSSLQISCPEDVALLSHKFSVYYPNSQAAETPKWQVQLEDSITRMQNNISKLKNTIAIEQETLAYSGKIIEQAVANSGTNLNSSAELLKLVDFHNSKIEKSKTAIYNHEQTIAALNKKIADTRVAITKMQQQSMDNALPYGQLVLQVMNKRGGEIPLSLSYYTANAGWTPVYDVRVNSKTNKMKLVYKASVTQQTGINWRNTKLTLSTGTPNFGVAAPVLSPWHLQLYVPGLYSDLQRRAMVANSQRNMNMLQSYTKEETLSEMLVGKAAGLELKKQYDDTIAPATIQDYTTLNEGQLNTNFEIDLPYDIQSDGQIHNVTIKDEEVSSILKNYGVPRVDKDAYLLAEIANWQNLDLLPGEANIIMDDTYIGKSQIDPNTTADTLNLSLGRDRRVAIKRSLIKELSSIKTSGKDSRQQFTYEIVIKNNKLTDVNLLLKDQFPLSGIKEVEVKLDEDGGATVNEETGVLTWKIDLKPGESKKVRFSYTVKYPKDKRIVNLK</sequence>
<dbReference type="InterPro" id="IPR025554">
    <property type="entry name" value="DUF4140"/>
</dbReference>
<evidence type="ECO:0000259" key="3">
    <source>
        <dbReference type="Pfam" id="PF13598"/>
    </source>
</evidence>
<evidence type="ECO:0000256" key="2">
    <source>
        <dbReference type="SAM" id="SignalP"/>
    </source>
</evidence>
<name>A0ABW6A5N3_9BACT</name>
<dbReference type="PANTHER" id="PTHR31005:SF8">
    <property type="entry name" value="DUF4139 DOMAIN-CONTAINING PROTEIN"/>
    <property type="match status" value="1"/>
</dbReference>
<feature type="domain" description="DUF4139" evidence="3">
    <location>
        <begin position="223"/>
        <end position="557"/>
    </location>
</feature>
<evidence type="ECO:0000313" key="6">
    <source>
        <dbReference type="Proteomes" id="UP001597511"/>
    </source>
</evidence>
<proteinExistence type="predicted"/>
<comment type="caution">
    <text evidence="5">The sequence shown here is derived from an EMBL/GenBank/DDBJ whole genome shotgun (WGS) entry which is preliminary data.</text>
</comment>
<protein>
    <submittedName>
        <fullName evidence="5">DUF4139 domain-containing protein</fullName>
    </submittedName>
</protein>
<dbReference type="EMBL" id="JBHUOZ010000003">
    <property type="protein sequence ID" value="MFD2920067.1"/>
    <property type="molecule type" value="Genomic_DNA"/>
</dbReference>
<dbReference type="PANTHER" id="PTHR31005">
    <property type="entry name" value="DUF4139 DOMAIN-CONTAINING PROTEIN"/>
    <property type="match status" value="1"/>
</dbReference>
<dbReference type="InterPro" id="IPR011935">
    <property type="entry name" value="CHP02231"/>
</dbReference>
<feature type="coiled-coil region" evidence="1">
    <location>
        <begin position="101"/>
        <end position="128"/>
    </location>
</feature>
<evidence type="ECO:0000313" key="5">
    <source>
        <dbReference type="EMBL" id="MFD2920067.1"/>
    </source>
</evidence>
<feature type="signal peptide" evidence="2">
    <location>
        <begin position="1"/>
        <end position="18"/>
    </location>
</feature>
<evidence type="ECO:0000256" key="1">
    <source>
        <dbReference type="SAM" id="Coils"/>
    </source>
</evidence>
<dbReference type="NCBIfam" id="TIGR02231">
    <property type="entry name" value="mucoidy inhibitor MuiA family protein"/>
    <property type="match status" value="1"/>
</dbReference>
<reference evidence="6" key="1">
    <citation type="journal article" date="2019" name="Int. J. Syst. Evol. Microbiol.">
        <title>The Global Catalogue of Microorganisms (GCM) 10K type strain sequencing project: providing services to taxonomists for standard genome sequencing and annotation.</title>
        <authorList>
            <consortium name="The Broad Institute Genomics Platform"/>
            <consortium name="The Broad Institute Genome Sequencing Center for Infectious Disease"/>
            <person name="Wu L."/>
            <person name="Ma J."/>
        </authorList>
    </citation>
    <scope>NUCLEOTIDE SEQUENCE [LARGE SCALE GENOMIC DNA]</scope>
    <source>
        <strain evidence="6">KCTC 23299</strain>
    </source>
</reference>
<dbReference type="RefSeq" id="WP_386097928.1">
    <property type="nucleotide sequence ID" value="NZ_JBHUOZ010000003.1"/>
</dbReference>
<keyword evidence="6" id="KW-1185">Reference proteome</keyword>
<feature type="domain" description="DUF4140" evidence="4">
    <location>
        <begin position="32"/>
        <end position="130"/>
    </location>
</feature>
<evidence type="ECO:0000259" key="4">
    <source>
        <dbReference type="Pfam" id="PF13600"/>
    </source>
</evidence>
<keyword evidence="1" id="KW-0175">Coiled coil</keyword>
<organism evidence="5 6">
    <name type="scientific">Terrimonas rubra</name>
    <dbReference type="NCBI Taxonomy" id="1035890"/>
    <lineage>
        <taxon>Bacteria</taxon>
        <taxon>Pseudomonadati</taxon>
        <taxon>Bacteroidota</taxon>
        <taxon>Chitinophagia</taxon>
        <taxon>Chitinophagales</taxon>
        <taxon>Chitinophagaceae</taxon>
        <taxon>Terrimonas</taxon>
    </lineage>
</organism>
<keyword evidence="2" id="KW-0732">Signal</keyword>
<dbReference type="InterPro" id="IPR037291">
    <property type="entry name" value="DUF4139"/>
</dbReference>
<gene>
    <name evidence="5" type="ORF">ACFS6H_10130</name>
</gene>
<feature type="chain" id="PRO_5045969605" evidence="2">
    <location>
        <begin position="19"/>
        <end position="565"/>
    </location>
</feature>
<dbReference type="Proteomes" id="UP001597511">
    <property type="component" value="Unassembled WGS sequence"/>
</dbReference>
<dbReference type="Pfam" id="PF13600">
    <property type="entry name" value="DUF4140"/>
    <property type="match status" value="1"/>
</dbReference>
<accession>A0ABW6A5N3</accession>
<dbReference type="Pfam" id="PF13598">
    <property type="entry name" value="DUF4139"/>
    <property type="match status" value="1"/>
</dbReference>